<name>A0ABT1ISM1_9ACTN</name>
<feature type="compositionally biased region" description="Low complexity" evidence="1">
    <location>
        <begin position="217"/>
        <end position="230"/>
    </location>
</feature>
<feature type="compositionally biased region" description="Polar residues" evidence="1">
    <location>
        <begin position="1"/>
        <end position="18"/>
    </location>
</feature>
<organism evidence="3 4">
    <name type="scientific">Kitasatospora paracochleata</name>
    <dbReference type="NCBI Taxonomy" id="58354"/>
    <lineage>
        <taxon>Bacteria</taxon>
        <taxon>Bacillati</taxon>
        <taxon>Actinomycetota</taxon>
        <taxon>Actinomycetes</taxon>
        <taxon>Kitasatosporales</taxon>
        <taxon>Streptomycetaceae</taxon>
        <taxon>Kitasatospora</taxon>
    </lineage>
</organism>
<reference evidence="3 4" key="1">
    <citation type="submission" date="2022-06" db="EMBL/GenBank/DDBJ databases">
        <title>Sequencing the genomes of 1000 actinobacteria strains.</title>
        <authorList>
            <person name="Klenk H.-P."/>
        </authorList>
    </citation>
    <scope>NUCLEOTIDE SEQUENCE [LARGE SCALE GENOMIC DNA]</scope>
    <source>
        <strain evidence="3 4">DSM 41656</strain>
    </source>
</reference>
<feature type="transmembrane region" description="Helical" evidence="2">
    <location>
        <begin position="29"/>
        <end position="47"/>
    </location>
</feature>
<evidence type="ECO:0000313" key="3">
    <source>
        <dbReference type="EMBL" id="MCP2307906.1"/>
    </source>
</evidence>
<feature type="region of interest" description="Disordered" evidence="1">
    <location>
        <begin position="1"/>
        <end position="22"/>
    </location>
</feature>
<dbReference type="Proteomes" id="UP001206483">
    <property type="component" value="Unassembled WGS sequence"/>
</dbReference>
<proteinExistence type="predicted"/>
<gene>
    <name evidence="3" type="ORF">FHR36_000998</name>
</gene>
<accession>A0ABT1ISM1</accession>
<evidence type="ECO:0000313" key="4">
    <source>
        <dbReference type="Proteomes" id="UP001206483"/>
    </source>
</evidence>
<protein>
    <submittedName>
        <fullName evidence="3">Uncharacterized protein</fullName>
    </submittedName>
</protein>
<keyword evidence="2" id="KW-0812">Transmembrane</keyword>
<feature type="compositionally biased region" description="Low complexity" evidence="1">
    <location>
        <begin position="244"/>
        <end position="257"/>
    </location>
</feature>
<feature type="compositionally biased region" description="Pro residues" evidence="1">
    <location>
        <begin position="231"/>
        <end position="243"/>
    </location>
</feature>
<feature type="transmembrane region" description="Helical" evidence="2">
    <location>
        <begin position="135"/>
        <end position="157"/>
    </location>
</feature>
<sequence>MPQQRVQTGPPTGPQTGAEQEVRRRRIDLSVAQVAASALAAVVGAVLASELGVYGTVLGAAVVSIGATTGGAVFQHMFRRTGEQLRSAVVRGSAPERPEPPRAAPAGLSGLSGLSSEWNTPRVLRARRRWTWRSYAIASALVFVLAMAPIVVVELAAGRPLNAITTGQSGTGTSFNPGRPAAPRQETDTQRPGGAGDRADVPSAAPSHSPSAPPSASPSGSPTGAASASPSAPPSPPASPSPSPGGQAASEGGAAPSTGPSPQP</sequence>
<feature type="region of interest" description="Disordered" evidence="1">
    <location>
        <begin position="163"/>
        <end position="264"/>
    </location>
</feature>
<dbReference type="RefSeq" id="WP_253794089.1">
    <property type="nucleotide sequence ID" value="NZ_BAAAUB010000055.1"/>
</dbReference>
<keyword evidence="2" id="KW-0472">Membrane</keyword>
<feature type="compositionally biased region" description="Polar residues" evidence="1">
    <location>
        <begin position="163"/>
        <end position="176"/>
    </location>
</feature>
<dbReference type="EMBL" id="JAMZDX010000001">
    <property type="protein sequence ID" value="MCP2307906.1"/>
    <property type="molecule type" value="Genomic_DNA"/>
</dbReference>
<keyword evidence="2" id="KW-1133">Transmembrane helix</keyword>
<keyword evidence="4" id="KW-1185">Reference proteome</keyword>
<feature type="transmembrane region" description="Helical" evidence="2">
    <location>
        <begin position="53"/>
        <end position="74"/>
    </location>
</feature>
<comment type="caution">
    <text evidence="3">The sequence shown here is derived from an EMBL/GenBank/DDBJ whole genome shotgun (WGS) entry which is preliminary data.</text>
</comment>
<evidence type="ECO:0000256" key="1">
    <source>
        <dbReference type="SAM" id="MobiDB-lite"/>
    </source>
</evidence>
<feature type="region of interest" description="Disordered" evidence="1">
    <location>
        <begin position="91"/>
        <end position="111"/>
    </location>
</feature>
<evidence type="ECO:0000256" key="2">
    <source>
        <dbReference type="SAM" id="Phobius"/>
    </source>
</evidence>